<accession>A0A6M0IG41</accession>
<dbReference type="AlphaFoldDB" id="A0A6M0IG41"/>
<dbReference type="PROSITE" id="PS51662">
    <property type="entry name" value="BP_PHYTASE"/>
    <property type="match status" value="1"/>
</dbReference>
<name>A0A6M0IG41_9BACT</name>
<dbReference type="InterPro" id="IPR003431">
    <property type="entry name" value="B-propeller_Phytase"/>
</dbReference>
<dbReference type="InterPro" id="IPR011042">
    <property type="entry name" value="6-blade_b-propeller_TolB-like"/>
</dbReference>
<proteinExistence type="predicted"/>
<dbReference type="Proteomes" id="UP000477386">
    <property type="component" value="Unassembled WGS sequence"/>
</dbReference>
<comment type="caution">
    <text evidence="3">The sequence shown here is derived from an EMBL/GenBank/DDBJ whole genome shotgun (WGS) entry which is preliminary data.</text>
</comment>
<feature type="domain" description="BPP" evidence="2">
    <location>
        <begin position="37"/>
        <end position="366"/>
    </location>
</feature>
<dbReference type="Pfam" id="PF02333">
    <property type="entry name" value="Phytase"/>
    <property type="match status" value="1"/>
</dbReference>
<dbReference type="SUPFAM" id="SSF50956">
    <property type="entry name" value="Thermostable phytase (3-phytase)"/>
    <property type="match status" value="1"/>
</dbReference>
<evidence type="ECO:0000256" key="1">
    <source>
        <dbReference type="SAM" id="SignalP"/>
    </source>
</evidence>
<organism evidence="3 4">
    <name type="scientific">Spirosoma agri</name>
    <dbReference type="NCBI Taxonomy" id="1987381"/>
    <lineage>
        <taxon>Bacteria</taxon>
        <taxon>Pseudomonadati</taxon>
        <taxon>Bacteroidota</taxon>
        <taxon>Cytophagia</taxon>
        <taxon>Cytophagales</taxon>
        <taxon>Cytophagaceae</taxon>
        <taxon>Spirosoma</taxon>
    </lineage>
</organism>
<feature type="chain" id="PRO_5026981143" evidence="1">
    <location>
        <begin position="34"/>
        <end position="367"/>
    </location>
</feature>
<keyword evidence="4" id="KW-1185">Reference proteome</keyword>
<dbReference type="EMBL" id="JAAGNZ010000001">
    <property type="protein sequence ID" value="NEU67128.1"/>
    <property type="molecule type" value="Genomic_DNA"/>
</dbReference>
<feature type="signal peptide" evidence="1">
    <location>
        <begin position="1"/>
        <end position="33"/>
    </location>
</feature>
<evidence type="ECO:0000259" key="2">
    <source>
        <dbReference type="PROSITE" id="PS51662"/>
    </source>
</evidence>
<dbReference type="GO" id="GO:0016158">
    <property type="term" value="F:inositol hexakisphosphate 3-phosphatase activity"/>
    <property type="evidence" value="ECO:0007669"/>
    <property type="project" value="InterPro"/>
</dbReference>
<sequence>MTQRHSWSLWVHKQLTSSVACLLLLLSACQQPAAQSTNSETAQTSVIQPVYITDTVRHDTDDPAIWINAADPTKSLVIGTDKDQDGGLYVFNLQGKIVREIHGLKRPNNVDIAYGLLLGGQPTDIAVTTERFTHKLRIFALPDMKPVDNGGLDMFVGDTANGFRDLMGIALYKNPSGVLYAMVGRKTGPTNGSYIGQYRLEDNGKGQVKATLVRKFGLYSGKKEIESIAVDNELGYVYYSDEGVGVRKYYADPEKGNKELALLAKTGFTEDHEGISIYKTGPKTGYLLVSDQGANQFHIFRREGESGNPNDYKVLKVVKVAAQVSDGSDVTNIPLGKQFPHGLFVTMSEGKTFHYYRWEDIAGKDLK</sequence>
<dbReference type="Gene3D" id="2.120.10.30">
    <property type="entry name" value="TolB, C-terminal domain"/>
    <property type="match status" value="1"/>
</dbReference>
<dbReference type="PROSITE" id="PS51257">
    <property type="entry name" value="PROKAR_LIPOPROTEIN"/>
    <property type="match status" value="1"/>
</dbReference>
<evidence type="ECO:0000313" key="3">
    <source>
        <dbReference type="EMBL" id="NEU67128.1"/>
    </source>
</evidence>
<protein>
    <submittedName>
        <fullName evidence="3">Phytase</fullName>
    </submittedName>
</protein>
<reference evidence="3 4" key="1">
    <citation type="submission" date="2020-02" db="EMBL/GenBank/DDBJ databases">
        <title>Draft genome sequence of two Spirosoma agri KCTC 52727 and Spirosoma terrae KCTC 52035.</title>
        <authorList>
            <person name="Rojas J."/>
            <person name="Ambika Manirajan B."/>
            <person name="Ratering S."/>
            <person name="Suarez C."/>
            <person name="Schnell S."/>
        </authorList>
    </citation>
    <scope>NUCLEOTIDE SEQUENCE [LARGE SCALE GENOMIC DNA]</scope>
    <source>
        <strain evidence="3 4">KCTC 52727</strain>
    </source>
</reference>
<evidence type="ECO:0000313" key="4">
    <source>
        <dbReference type="Proteomes" id="UP000477386"/>
    </source>
</evidence>
<keyword evidence="1" id="KW-0732">Signal</keyword>
<gene>
    <name evidence="3" type="ORF">GK091_09580</name>
</gene>